<feature type="signal peptide" evidence="1">
    <location>
        <begin position="1"/>
        <end position="26"/>
    </location>
</feature>
<sequence>MGGSLSFKTLFGTLIVLGFIIVGTLQQEGQVKDLGKGKSTLVHQRLDLNYMSKRRVPNGPDPIHNSVRCSITKQSKSIKLKADHATMKFPCFHQIAASWQLETTAKTSLGIKVWGSFESAEVQKDDDHKASISGIYLAFIVQWVILGEREE</sequence>
<dbReference type="InterPro" id="IPR039316">
    <property type="entry name" value="CLE25/26"/>
</dbReference>
<reference evidence="2 3" key="1">
    <citation type="submission" date="2023-03" db="EMBL/GenBank/DDBJ databases">
        <title>WGS of Gossypium arboreum.</title>
        <authorList>
            <person name="Yu D."/>
        </authorList>
    </citation>
    <scope>NUCLEOTIDE SEQUENCE [LARGE SCALE GENOMIC DNA]</scope>
    <source>
        <tissue evidence="2">Leaf</tissue>
    </source>
</reference>
<evidence type="ECO:0000313" key="3">
    <source>
        <dbReference type="Proteomes" id="UP001358586"/>
    </source>
</evidence>
<evidence type="ECO:0000256" key="1">
    <source>
        <dbReference type="SAM" id="SignalP"/>
    </source>
</evidence>
<evidence type="ECO:0000313" key="2">
    <source>
        <dbReference type="EMBL" id="KAK5838632.1"/>
    </source>
</evidence>
<dbReference type="EMBL" id="JARKNE010000003">
    <property type="protein sequence ID" value="KAK5838632.1"/>
    <property type="molecule type" value="Genomic_DNA"/>
</dbReference>
<dbReference type="PANTHER" id="PTHR34277">
    <property type="entry name" value="CLAVATA3/ESR (CLE)-RELATED PROTEIN 26"/>
    <property type="match status" value="1"/>
</dbReference>
<comment type="caution">
    <text evidence="2">The sequence shown here is derived from an EMBL/GenBank/DDBJ whole genome shotgun (WGS) entry which is preliminary data.</text>
</comment>
<gene>
    <name evidence="2" type="ORF">PVK06_007366</name>
</gene>
<dbReference type="Proteomes" id="UP001358586">
    <property type="component" value="Chromosome 3"/>
</dbReference>
<keyword evidence="1" id="KW-0732">Signal</keyword>
<name>A0ABR0QH41_GOSAR</name>
<feature type="chain" id="PRO_5046071122" evidence="1">
    <location>
        <begin position="27"/>
        <end position="151"/>
    </location>
</feature>
<keyword evidence="3" id="KW-1185">Reference proteome</keyword>
<dbReference type="PANTHER" id="PTHR34277:SF2">
    <property type="entry name" value="CLAVATA3_ESR (CLE)-RELATED PROTEIN 26"/>
    <property type="match status" value="1"/>
</dbReference>
<accession>A0ABR0QH41</accession>
<protein>
    <submittedName>
        <fullName evidence="2">Uncharacterized protein</fullName>
    </submittedName>
</protein>
<organism evidence="2 3">
    <name type="scientific">Gossypium arboreum</name>
    <name type="common">Tree cotton</name>
    <name type="synonym">Gossypium nanking</name>
    <dbReference type="NCBI Taxonomy" id="29729"/>
    <lineage>
        <taxon>Eukaryota</taxon>
        <taxon>Viridiplantae</taxon>
        <taxon>Streptophyta</taxon>
        <taxon>Embryophyta</taxon>
        <taxon>Tracheophyta</taxon>
        <taxon>Spermatophyta</taxon>
        <taxon>Magnoliopsida</taxon>
        <taxon>eudicotyledons</taxon>
        <taxon>Gunneridae</taxon>
        <taxon>Pentapetalae</taxon>
        <taxon>rosids</taxon>
        <taxon>malvids</taxon>
        <taxon>Malvales</taxon>
        <taxon>Malvaceae</taxon>
        <taxon>Malvoideae</taxon>
        <taxon>Gossypium</taxon>
    </lineage>
</organism>
<proteinExistence type="predicted"/>